<dbReference type="InterPro" id="IPR017907">
    <property type="entry name" value="Znf_RING_CS"/>
</dbReference>
<dbReference type="Pfam" id="PF00271">
    <property type="entry name" value="Helicase_C"/>
    <property type="match status" value="1"/>
</dbReference>
<dbReference type="Gene3D" id="3.40.50.10810">
    <property type="entry name" value="Tandem AAA-ATPase domain"/>
    <property type="match status" value="1"/>
</dbReference>
<comment type="caution">
    <text evidence="10">The sequence shown here is derived from an EMBL/GenBank/DDBJ whole genome shotgun (WGS) entry which is preliminary data.</text>
</comment>
<evidence type="ECO:0000256" key="6">
    <source>
        <dbReference type="ARBA" id="ARBA00022840"/>
    </source>
</evidence>
<dbReference type="InterPro" id="IPR050628">
    <property type="entry name" value="SNF2_RAD54_helicase_TF"/>
</dbReference>
<organism evidence="10 11">
    <name type="scientific">Emericellopsis atlantica</name>
    <dbReference type="NCBI Taxonomy" id="2614577"/>
    <lineage>
        <taxon>Eukaryota</taxon>
        <taxon>Fungi</taxon>
        <taxon>Dikarya</taxon>
        <taxon>Ascomycota</taxon>
        <taxon>Pezizomycotina</taxon>
        <taxon>Sordariomycetes</taxon>
        <taxon>Hypocreomycetidae</taxon>
        <taxon>Hypocreales</taxon>
        <taxon>Bionectriaceae</taxon>
        <taxon>Emericellopsis</taxon>
    </lineage>
</organism>
<dbReference type="AlphaFoldDB" id="A0A9P7ZXI3"/>
<dbReference type="RefSeq" id="XP_046123221.1">
    <property type="nucleotide sequence ID" value="XM_046265489.1"/>
</dbReference>
<keyword evidence="3" id="KW-0863">Zinc-finger</keyword>
<keyword evidence="6" id="KW-0067">ATP-binding</keyword>
<evidence type="ECO:0000313" key="10">
    <source>
        <dbReference type="EMBL" id="KAG9259297.1"/>
    </source>
</evidence>
<feature type="domain" description="Helicase C-terminal" evidence="9">
    <location>
        <begin position="951"/>
        <end position="1113"/>
    </location>
</feature>
<dbReference type="Gene3D" id="3.40.50.300">
    <property type="entry name" value="P-loop containing nucleotide triphosphate hydrolases"/>
    <property type="match status" value="1"/>
</dbReference>
<dbReference type="GO" id="GO:0005634">
    <property type="term" value="C:nucleus"/>
    <property type="evidence" value="ECO:0007669"/>
    <property type="project" value="TreeGrafter"/>
</dbReference>
<dbReference type="SMART" id="SM00487">
    <property type="entry name" value="DEXDc"/>
    <property type="match status" value="1"/>
</dbReference>
<dbReference type="InterPro" id="IPR038718">
    <property type="entry name" value="SNF2-like_sf"/>
</dbReference>
<keyword evidence="4" id="KW-0378">Hydrolase</keyword>
<dbReference type="GO" id="GO:0016787">
    <property type="term" value="F:hydrolase activity"/>
    <property type="evidence" value="ECO:0007669"/>
    <property type="project" value="UniProtKB-KW"/>
</dbReference>
<dbReference type="CDD" id="cd18793">
    <property type="entry name" value="SF2_C_SNF"/>
    <property type="match status" value="1"/>
</dbReference>
<evidence type="ECO:0000313" key="11">
    <source>
        <dbReference type="Proteomes" id="UP000887229"/>
    </source>
</evidence>
<dbReference type="GO" id="GO:0008270">
    <property type="term" value="F:zinc ion binding"/>
    <property type="evidence" value="ECO:0007669"/>
    <property type="project" value="UniProtKB-KW"/>
</dbReference>
<name>A0A9P7ZXI3_9HYPO</name>
<dbReference type="GO" id="GO:0005524">
    <property type="term" value="F:ATP binding"/>
    <property type="evidence" value="ECO:0007669"/>
    <property type="project" value="UniProtKB-KW"/>
</dbReference>
<dbReference type="PANTHER" id="PTHR45626:SF52">
    <property type="entry name" value="SINGLE-STRANDED DNA-DEPENDENT ATPASE (EUROFUNG)"/>
    <property type="match status" value="1"/>
</dbReference>
<keyword evidence="1" id="KW-0479">Metal-binding</keyword>
<dbReference type="InterPro" id="IPR014001">
    <property type="entry name" value="Helicase_ATP-bd"/>
</dbReference>
<dbReference type="OrthoDB" id="448448at2759"/>
<gene>
    <name evidence="10" type="ORF">F5Z01DRAFT_679008</name>
</gene>
<evidence type="ECO:0000256" key="5">
    <source>
        <dbReference type="ARBA" id="ARBA00022833"/>
    </source>
</evidence>
<dbReference type="PROSITE" id="PS00518">
    <property type="entry name" value="ZF_RING_1"/>
    <property type="match status" value="1"/>
</dbReference>
<dbReference type="SMART" id="SM00490">
    <property type="entry name" value="HELICc"/>
    <property type="match status" value="1"/>
</dbReference>
<dbReference type="InterPro" id="IPR027417">
    <property type="entry name" value="P-loop_NTPase"/>
</dbReference>
<dbReference type="Pfam" id="PF00176">
    <property type="entry name" value="SNF2-rel_dom"/>
    <property type="match status" value="1"/>
</dbReference>
<evidence type="ECO:0000256" key="7">
    <source>
        <dbReference type="SAM" id="MobiDB-lite"/>
    </source>
</evidence>
<sequence length="1117" mass="123613">MDADIAGQPKPPSWNPAALLQPNRNLAASSQRGTPSDLPTAQAGGAWFTQQANANGSQHFQFENPNETTSGASTPSYSSESAHPSAFTGPGNWIEKVHNVQDRTEVSESKRRKVDSEDSPGRSKIAMRNASGSGALGQALKDADADSNAGALPQTATVDLTDGNDEDVITIGDPGDDEVCYGLLKCTLNCTVAPSSKFGAQSTWGPNYQPVIKVVLKRVMADKTTRIQVYDYTRVTIGHVDPKSASALSPLLDANIYLRTECRLPPQPKAPGSEPGKPVSHAFKLDVTLYGKIKYAKSVGNWLEKQEQRLNAPTMVQKGIRVYNPHVLFPKRGPLPVQNRSLGSAQGTSSYGAATVRTVEEVKADVMGVFDRMTKSEDLPLAEPGDCIVTPLLTHQKQGLWFMQAREEPYYSSPVRAVQGDHRDHDKWMKDRENMIPSLWKKDHTASGETRYFNIITQTEQRQPPPETLGGILADVMGLGKTLSILSLISSSFPAAEQWAATPVAQPAPADSKANKQDAVTPKPSLDLVKLTVNAKTTLLICPLSTITNWEEQIKQHTKENSISYYIYHGANRIRDVKKLVQYDIILTTYGSVASELRQRHQGRGGSYPLEHIGWFRIVLDEAHMIREKNTLNFKSAVRLHAQRRWAVTGTPVQNRLDDLGSLLAFVRLHPFEHRLKFNRYILEPFKAADKEVVPRLRALVDTVTIRRLKDKVPLPPRTDLIVRLDFSPDEKKLHDTFKSYAKKRVDALTSEAGAAGGAKLPQNTYIHVLKSILMMRLVCAHGKDLLNESDFRRVQGVSADTAINLDDEPDIDAATLQLKQQHDNFALLQQSNGDNCMVCQKKIGASDEDEVDDDGLDDIMGYMTTCLHVICANCAGDYVPRFKAHVQRSRGSCLTCYAPTSPELVPLPRSLVEAEHTGDASSDEKQEVEAFKNYMGPHTKTRALVEDLLKSKAHSEAHPEEAPLKSVVFSGWTRHLDLIEMALKPAGIKFVRLDGRMTRPARSAAIKQFREDDSVHVIIISISAGGLGLNLVTGNTAYVMEPQFNPAAEAQAIDRVHRLGQKRPVRTVKYIMNHSFEEDMLALQDKKKQLASLAVDRKDKSEAQKTRLEDLKILFK</sequence>
<dbReference type="InterPro" id="IPR000330">
    <property type="entry name" value="SNF2_N"/>
</dbReference>
<dbReference type="PROSITE" id="PS51192">
    <property type="entry name" value="HELICASE_ATP_BIND_1"/>
    <property type="match status" value="1"/>
</dbReference>
<dbReference type="EMBL" id="MU251242">
    <property type="protein sequence ID" value="KAG9259297.1"/>
    <property type="molecule type" value="Genomic_DNA"/>
</dbReference>
<feature type="compositionally biased region" description="Basic and acidic residues" evidence="7">
    <location>
        <begin position="95"/>
        <end position="121"/>
    </location>
</feature>
<dbReference type="CDD" id="cd18008">
    <property type="entry name" value="DEXDc_SHPRH-like"/>
    <property type="match status" value="1"/>
</dbReference>
<keyword evidence="5" id="KW-0862">Zinc</keyword>
<dbReference type="GeneID" id="70296392"/>
<dbReference type="InterPro" id="IPR001650">
    <property type="entry name" value="Helicase_C-like"/>
</dbReference>
<feature type="compositionally biased region" description="Polar residues" evidence="7">
    <location>
        <begin position="22"/>
        <end position="39"/>
    </location>
</feature>
<feature type="domain" description="Helicase ATP-binding" evidence="8">
    <location>
        <begin position="462"/>
        <end position="670"/>
    </location>
</feature>
<evidence type="ECO:0000256" key="2">
    <source>
        <dbReference type="ARBA" id="ARBA00022741"/>
    </source>
</evidence>
<protein>
    <submittedName>
        <fullName evidence="10">SNF2 family DNA-dependent ATPase</fullName>
    </submittedName>
</protein>
<dbReference type="GO" id="GO:0006281">
    <property type="term" value="P:DNA repair"/>
    <property type="evidence" value="ECO:0007669"/>
    <property type="project" value="TreeGrafter"/>
</dbReference>
<feature type="region of interest" description="Disordered" evidence="7">
    <location>
        <begin position="1"/>
        <end position="160"/>
    </location>
</feature>
<evidence type="ECO:0000259" key="8">
    <source>
        <dbReference type="PROSITE" id="PS51192"/>
    </source>
</evidence>
<evidence type="ECO:0000256" key="4">
    <source>
        <dbReference type="ARBA" id="ARBA00022801"/>
    </source>
</evidence>
<evidence type="ECO:0000259" key="9">
    <source>
        <dbReference type="PROSITE" id="PS51194"/>
    </source>
</evidence>
<dbReference type="PROSITE" id="PS51194">
    <property type="entry name" value="HELICASE_CTER"/>
    <property type="match status" value="1"/>
</dbReference>
<accession>A0A9P7ZXI3</accession>
<evidence type="ECO:0000256" key="1">
    <source>
        <dbReference type="ARBA" id="ARBA00022723"/>
    </source>
</evidence>
<dbReference type="SUPFAM" id="SSF52540">
    <property type="entry name" value="P-loop containing nucleoside triphosphate hydrolases"/>
    <property type="match status" value="2"/>
</dbReference>
<feature type="compositionally biased region" description="Polar residues" evidence="7">
    <location>
        <begin position="48"/>
        <end position="82"/>
    </location>
</feature>
<dbReference type="Proteomes" id="UP000887229">
    <property type="component" value="Unassembled WGS sequence"/>
</dbReference>
<proteinExistence type="predicted"/>
<reference evidence="10" key="1">
    <citation type="journal article" date="2021" name="IMA Fungus">
        <title>Genomic characterization of three marine fungi, including Emericellopsis atlantica sp. nov. with signatures of a generalist lifestyle and marine biomass degradation.</title>
        <authorList>
            <person name="Hagestad O.C."/>
            <person name="Hou L."/>
            <person name="Andersen J.H."/>
            <person name="Hansen E.H."/>
            <person name="Altermark B."/>
            <person name="Li C."/>
            <person name="Kuhnert E."/>
            <person name="Cox R.J."/>
            <person name="Crous P.W."/>
            <person name="Spatafora J.W."/>
            <person name="Lail K."/>
            <person name="Amirebrahimi M."/>
            <person name="Lipzen A."/>
            <person name="Pangilinan J."/>
            <person name="Andreopoulos W."/>
            <person name="Hayes R.D."/>
            <person name="Ng V."/>
            <person name="Grigoriev I.V."/>
            <person name="Jackson S.A."/>
            <person name="Sutton T.D.S."/>
            <person name="Dobson A.D.W."/>
            <person name="Rama T."/>
        </authorList>
    </citation>
    <scope>NUCLEOTIDE SEQUENCE</scope>
    <source>
        <strain evidence="10">TS7</strain>
    </source>
</reference>
<evidence type="ECO:0000256" key="3">
    <source>
        <dbReference type="ARBA" id="ARBA00022771"/>
    </source>
</evidence>
<keyword evidence="11" id="KW-1185">Reference proteome</keyword>
<dbReference type="InterPro" id="IPR049730">
    <property type="entry name" value="SNF2/RAD54-like_C"/>
</dbReference>
<keyword evidence="2" id="KW-0547">Nucleotide-binding</keyword>
<dbReference type="GO" id="GO:0008094">
    <property type="term" value="F:ATP-dependent activity, acting on DNA"/>
    <property type="evidence" value="ECO:0007669"/>
    <property type="project" value="TreeGrafter"/>
</dbReference>
<dbReference type="PANTHER" id="PTHR45626">
    <property type="entry name" value="TRANSCRIPTION TERMINATION FACTOR 2-RELATED"/>
    <property type="match status" value="1"/>
</dbReference>